<sequence length="178" mass="19164">MTVKRPPSQVACLITLTCLIGCQDSALEIAREAANRQAQQNDQIAQTTREAASAAKRLIEEEAESRQALLAAQQGLQQGQSKLADAWNDVEAERQRIAATRRGDSLLVASLKTLGAIIAALLALALSWLVLERLHDAGDEELLTAELLLAAHSDEEALMFPSAPSPAEPPLRLPEPQD</sequence>
<feature type="transmembrane region" description="Helical" evidence="3">
    <location>
        <begin position="106"/>
        <end position="131"/>
    </location>
</feature>
<dbReference type="KEGG" id="llh:I41_09090"/>
<evidence type="ECO:0000256" key="2">
    <source>
        <dbReference type="SAM" id="MobiDB-lite"/>
    </source>
</evidence>
<gene>
    <name evidence="4" type="ORF">I41_09090</name>
</gene>
<feature type="compositionally biased region" description="Pro residues" evidence="2">
    <location>
        <begin position="163"/>
        <end position="178"/>
    </location>
</feature>
<evidence type="ECO:0000256" key="3">
    <source>
        <dbReference type="SAM" id="Phobius"/>
    </source>
</evidence>
<keyword evidence="3" id="KW-0812">Transmembrane</keyword>
<dbReference type="Proteomes" id="UP000317909">
    <property type="component" value="Chromosome"/>
</dbReference>
<reference evidence="4 5" key="1">
    <citation type="submission" date="2019-02" db="EMBL/GenBank/DDBJ databases">
        <title>Deep-cultivation of Planctomycetes and their phenomic and genomic characterization uncovers novel biology.</title>
        <authorList>
            <person name="Wiegand S."/>
            <person name="Jogler M."/>
            <person name="Boedeker C."/>
            <person name="Pinto D."/>
            <person name="Vollmers J."/>
            <person name="Rivas-Marin E."/>
            <person name="Kohn T."/>
            <person name="Peeters S.H."/>
            <person name="Heuer A."/>
            <person name="Rast P."/>
            <person name="Oberbeckmann S."/>
            <person name="Bunk B."/>
            <person name="Jeske O."/>
            <person name="Meyerdierks A."/>
            <person name="Storesund J.E."/>
            <person name="Kallscheuer N."/>
            <person name="Luecker S."/>
            <person name="Lage O.M."/>
            <person name="Pohl T."/>
            <person name="Merkel B.J."/>
            <person name="Hornburger P."/>
            <person name="Mueller R.-W."/>
            <person name="Bruemmer F."/>
            <person name="Labrenz M."/>
            <person name="Spormann A.M."/>
            <person name="Op den Camp H."/>
            <person name="Overmann J."/>
            <person name="Amann R."/>
            <person name="Jetten M.S.M."/>
            <person name="Mascher T."/>
            <person name="Medema M.H."/>
            <person name="Devos D.P."/>
            <person name="Kaster A.-K."/>
            <person name="Ovreas L."/>
            <person name="Rohde M."/>
            <person name="Galperin M.Y."/>
            <person name="Jogler C."/>
        </authorList>
    </citation>
    <scope>NUCLEOTIDE SEQUENCE [LARGE SCALE GENOMIC DNA]</scope>
    <source>
        <strain evidence="4 5">I41</strain>
    </source>
</reference>
<feature type="region of interest" description="Disordered" evidence="2">
    <location>
        <begin position="159"/>
        <end position="178"/>
    </location>
</feature>
<proteinExistence type="predicted"/>
<dbReference type="EMBL" id="CP036339">
    <property type="protein sequence ID" value="QDT71749.1"/>
    <property type="molecule type" value="Genomic_DNA"/>
</dbReference>
<keyword evidence="3" id="KW-0472">Membrane</keyword>
<dbReference type="AlphaFoldDB" id="A0A517TTQ0"/>
<organism evidence="4 5">
    <name type="scientific">Lacipirellula limnantheis</name>
    <dbReference type="NCBI Taxonomy" id="2528024"/>
    <lineage>
        <taxon>Bacteria</taxon>
        <taxon>Pseudomonadati</taxon>
        <taxon>Planctomycetota</taxon>
        <taxon>Planctomycetia</taxon>
        <taxon>Pirellulales</taxon>
        <taxon>Lacipirellulaceae</taxon>
        <taxon>Lacipirellula</taxon>
    </lineage>
</organism>
<accession>A0A517TTQ0</accession>
<name>A0A517TTQ0_9BACT</name>
<keyword evidence="3" id="KW-1133">Transmembrane helix</keyword>
<evidence type="ECO:0000313" key="5">
    <source>
        <dbReference type="Proteomes" id="UP000317909"/>
    </source>
</evidence>
<keyword evidence="5" id="KW-1185">Reference proteome</keyword>
<evidence type="ECO:0000256" key="1">
    <source>
        <dbReference type="SAM" id="Coils"/>
    </source>
</evidence>
<evidence type="ECO:0000313" key="4">
    <source>
        <dbReference type="EMBL" id="QDT71749.1"/>
    </source>
</evidence>
<keyword evidence="1" id="KW-0175">Coiled coil</keyword>
<protein>
    <submittedName>
        <fullName evidence="4">Uncharacterized protein</fullName>
    </submittedName>
</protein>
<feature type="coiled-coil region" evidence="1">
    <location>
        <begin position="30"/>
        <end position="64"/>
    </location>
</feature>